<keyword evidence="2" id="KW-0645">Protease</keyword>
<dbReference type="SUPFAM" id="SSF48452">
    <property type="entry name" value="TPR-like"/>
    <property type="match status" value="1"/>
</dbReference>
<dbReference type="PANTHER" id="PTHR22726:SF1">
    <property type="entry name" value="METALLOENDOPEPTIDASE OMA1, MITOCHONDRIAL"/>
    <property type="match status" value="1"/>
</dbReference>
<dbReference type="EMBL" id="JANIBC010000003">
    <property type="protein sequence ID" value="MCQ8185099.1"/>
    <property type="molecule type" value="Genomic_DNA"/>
</dbReference>
<dbReference type="Gene3D" id="3.30.2010.10">
    <property type="entry name" value="Metalloproteases ('zincins'), catalytic domain"/>
    <property type="match status" value="1"/>
</dbReference>
<evidence type="ECO:0000256" key="4">
    <source>
        <dbReference type="ARBA" id="ARBA00022801"/>
    </source>
</evidence>
<dbReference type="InterPro" id="IPR011990">
    <property type="entry name" value="TPR-like_helical_dom_sf"/>
</dbReference>
<reference evidence="9" key="1">
    <citation type="submission" date="2022-07" db="EMBL/GenBank/DDBJ databases">
        <title>Parvularcula maris sp. nov., an algicidal bacterium isolated from seawater.</title>
        <authorList>
            <person name="Li F."/>
        </authorList>
    </citation>
    <scope>NUCLEOTIDE SEQUENCE</scope>
    <source>
        <strain evidence="9">BGMRC 0090</strain>
    </source>
</reference>
<evidence type="ECO:0000313" key="10">
    <source>
        <dbReference type="Proteomes" id="UP001142610"/>
    </source>
</evidence>
<dbReference type="InterPro" id="IPR001915">
    <property type="entry name" value="Peptidase_M48"/>
</dbReference>
<keyword evidence="7" id="KW-0732">Signal</keyword>
<comment type="cofactor">
    <cofactor evidence="1">
        <name>Zn(2+)</name>
        <dbReference type="ChEBI" id="CHEBI:29105"/>
    </cofactor>
</comment>
<evidence type="ECO:0000256" key="6">
    <source>
        <dbReference type="ARBA" id="ARBA00023049"/>
    </source>
</evidence>
<dbReference type="GO" id="GO:0004222">
    <property type="term" value="F:metalloendopeptidase activity"/>
    <property type="evidence" value="ECO:0007669"/>
    <property type="project" value="InterPro"/>
</dbReference>
<feature type="signal peptide" evidence="7">
    <location>
        <begin position="1"/>
        <end position="23"/>
    </location>
</feature>
<feature type="chain" id="PRO_5040861163" evidence="7">
    <location>
        <begin position="24"/>
        <end position="455"/>
    </location>
</feature>
<dbReference type="GO" id="GO:0016020">
    <property type="term" value="C:membrane"/>
    <property type="evidence" value="ECO:0007669"/>
    <property type="project" value="TreeGrafter"/>
</dbReference>
<accession>A0A9X2RHQ2</accession>
<keyword evidence="4 9" id="KW-0378">Hydrolase</keyword>
<dbReference type="AlphaFoldDB" id="A0A9X2RHQ2"/>
<evidence type="ECO:0000256" key="3">
    <source>
        <dbReference type="ARBA" id="ARBA00022723"/>
    </source>
</evidence>
<dbReference type="EC" id="3.4.24.-" evidence="9"/>
<evidence type="ECO:0000313" key="9">
    <source>
        <dbReference type="EMBL" id="MCQ8185099.1"/>
    </source>
</evidence>
<evidence type="ECO:0000256" key="1">
    <source>
        <dbReference type="ARBA" id="ARBA00001947"/>
    </source>
</evidence>
<dbReference type="InterPro" id="IPR051156">
    <property type="entry name" value="Mito/Outer_Membr_Metalloprot"/>
</dbReference>
<keyword evidence="5" id="KW-0862">Zinc</keyword>
<keyword evidence="6 9" id="KW-0482">Metalloprotease</keyword>
<evidence type="ECO:0000256" key="2">
    <source>
        <dbReference type="ARBA" id="ARBA00022670"/>
    </source>
</evidence>
<evidence type="ECO:0000256" key="7">
    <source>
        <dbReference type="SAM" id="SignalP"/>
    </source>
</evidence>
<dbReference type="Pfam" id="PF01435">
    <property type="entry name" value="Peptidase_M48"/>
    <property type="match status" value="1"/>
</dbReference>
<dbReference type="PANTHER" id="PTHR22726">
    <property type="entry name" value="METALLOENDOPEPTIDASE OMA1"/>
    <property type="match status" value="1"/>
</dbReference>
<dbReference type="Gene3D" id="1.25.40.10">
    <property type="entry name" value="Tetratricopeptide repeat domain"/>
    <property type="match status" value="1"/>
</dbReference>
<evidence type="ECO:0000259" key="8">
    <source>
        <dbReference type="Pfam" id="PF01435"/>
    </source>
</evidence>
<organism evidence="9 10">
    <name type="scientific">Parvularcula maris</name>
    <dbReference type="NCBI Taxonomy" id="2965077"/>
    <lineage>
        <taxon>Bacteria</taxon>
        <taxon>Pseudomonadati</taxon>
        <taxon>Pseudomonadota</taxon>
        <taxon>Alphaproteobacteria</taxon>
        <taxon>Parvularculales</taxon>
        <taxon>Parvularculaceae</taxon>
        <taxon>Parvularcula</taxon>
    </lineage>
</organism>
<dbReference type="RefSeq" id="WP_256618960.1">
    <property type="nucleotide sequence ID" value="NZ_JANIBC010000003.1"/>
</dbReference>
<dbReference type="GO" id="GO:0046872">
    <property type="term" value="F:metal ion binding"/>
    <property type="evidence" value="ECO:0007669"/>
    <property type="project" value="UniProtKB-KW"/>
</dbReference>
<dbReference type="GO" id="GO:0051603">
    <property type="term" value="P:proteolysis involved in protein catabolic process"/>
    <property type="evidence" value="ECO:0007669"/>
    <property type="project" value="TreeGrafter"/>
</dbReference>
<protein>
    <submittedName>
        <fullName evidence="9">M48 family metalloprotease</fullName>
        <ecNumber evidence="9">3.4.24.-</ecNumber>
    </submittedName>
</protein>
<keyword evidence="3" id="KW-0479">Metal-binding</keyword>
<evidence type="ECO:0000256" key="5">
    <source>
        <dbReference type="ARBA" id="ARBA00022833"/>
    </source>
</evidence>
<name>A0A9X2RHQ2_9PROT</name>
<gene>
    <name evidence="9" type="ORF">NOG11_06810</name>
</gene>
<dbReference type="Proteomes" id="UP001142610">
    <property type="component" value="Unassembled WGS sequence"/>
</dbReference>
<feature type="domain" description="Peptidase M48" evidence="8">
    <location>
        <begin position="38"/>
        <end position="224"/>
    </location>
</feature>
<comment type="caution">
    <text evidence="9">The sequence shown here is derived from an EMBL/GenBank/DDBJ whole genome shotgun (WGS) entry which is preliminary data.</text>
</comment>
<keyword evidence="10" id="KW-1185">Reference proteome</keyword>
<proteinExistence type="predicted"/>
<sequence>MAVWRSFVLVVGSLAFFVAQASAQVLLRDTEIEEFLYEMSEPVWQAAGLPEGGVEILLIGDPSLNAFAGASSGLKMGVHTGLITQAKTPNEIEGVIAHEAGHLAGGHSARTAEVFAKAGKQQMLGLLLGAALLAVGAPPEAGIGAIGLGQSAALNNYLTYSRGQESAADQAAITYLDHIGHSSAGLLDFFDNLRNQQLIRARAPVPYLQTHPLAVQRVARLRSRAEASPYWEWRDDAEAIAELRLIQAKIHGFLDEPQVALRRYPLSDQSDAARYARAVAYYRASDLASATREIDTLLSAYPDNPYYHELKGQMLFEHGKIAESIPAHRQSTLLKPGAPLLQVNLARALIATDRDAEAKEAIGILKVALGKERDNAFGWSLLARAHSTLRQDDYASLAQAEAAYHIGDVLGAHRFATLAKEKFSAGTPEHQQALDIILATAEQARDLGRRAQRRR</sequence>
<dbReference type="CDD" id="cd07324">
    <property type="entry name" value="M48C_Oma1-like"/>
    <property type="match status" value="1"/>
</dbReference>